<evidence type="ECO:0000256" key="1">
    <source>
        <dbReference type="SAM" id="SignalP"/>
    </source>
</evidence>
<evidence type="ECO:0000313" key="3">
    <source>
        <dbReference type="Proteomes" id="UP000230233"/>
    </source>
</evidence>
<feature type="signal peptide" evidence="1">
    <location>
        <begin position="1"/>
        <end position="19"/>
    </location>
</feature>
<organism evidence="2 3">
    <name type="scientific">Caenorhabditis nigoni</name>
    <dbReference type="NCBI Taxonomy" id="1611254"/>
    <lineage>
        <taxon>Eukaryota</taxon>
        <taxon>Metazoa</taxon>
        <taxon>Ecdysozoa</taxon>
        <taxon>Nematoda</taxon>
        <taxon>Chromadorea</taxon>
        <taxon>Rhabditida</taxon>
        <taxon>Rhabditina</taxon>
        <taxon>Rhabditomorpha</taxon>
        <taxon>Rhabditoidea</taxon>
        <taxon>Rhabditidae</taxon>
        <taxon>Peloderinae</taxon>
        <taxon>Caenorhabditis</taxon>
    </lineage>
</organism>
<accession>A0A2G5U894</accession>
<dbReference type="EMBL" id="PDUG01000004">
    <property type="protein sequence ID" value="PIC35770.1"/>
    <property type="molecule type" value="Genomic_DNA"/>
</dbReference>
<comment type="caution">
    <text evidence="2">The sequence shown here is derived from an EMBL/GenBank/DDBJ whole genome shotgun (WGS) entry which is preliminary data.</text>
</comment>
<sequence>MRGIYCLLLLIVFFSTVQSWDHFQFDITFFCELSDRTKYNVKIEWWEKDTMSAGQLLTKPFLTQPNTGRYSFTMAGAMNGDEIFSAGYKPVAYISHDCTSDKKRVDLVLLLTRLCEIGHTCHYRIIKDITNTWGREDLAPTDFHHDNMDQFPDYP</sequence>
<dbReference type="STRING" id="1611254.A0A2G5U894"/>
<dbReference type="AlphaFoldDB" id="A0A2G5U894"/>
<reference evidence="3" key="1">
    <citation type="submission" date="2017-10" db="EMBL/GenBank/DDBJ databases">
        <title>Rapid genome shrinkage in a self-fertile nematode reveals novel sperm competition proteins.</title>
        <authorList>
            <person name="Yin D."/>
            <person name="Schwarz E.M."/>
            <person name="Thomas C.G."/>
            <person name="Felde R.L."/>
            <person name="Korf I.F."/>
            <person name="Cutter A.D."/>
            <person name="Schartner C.M."/>
            <person name="Ralston E.J."/>
            <person name="Meyer B.J."/>
            <person name="Haag E.S."/>
        </authorList>
    </citation>
    <scope>NUCLEOTIDE SEQUENCE [LARGE SCALE GENOMIC DNA]</scope>
    <source>
        <strain evidence="3">JU1422</strain>
    </source>
</reference>
<evidence type="ECO:0000313" key="2">
    <source>
        <dbReference type="EMBL" id="PIC35770.1"/>
    </source>
</evidence>
<feature type="chain" id="PRO_5013613277" evidence="1">
    <location>
        <begin position="20"/>
        <end position="155"/>
    </location>
</feature>
<dbReference type="OrthoDB" id="5793379at2759"/>
<dbReference type="PANTHER" id="PTHR21479:SF9">
    <property type="entry name" value="OOCYTE-SECRETED PROTEIN 2-RELATED"/>
    <property type="match status" value="1"/>
</dbReference>
<protein>
    <submittedName>
        <fullName evidence="2">Uncharacterized protein</fullName>
    </submittedName>
</protein>
<proteinExistence type="predicted"/>
<dbReference type="Proteomes" id="UP000230233">
    <property type="component" value="Chromosome IV"/>
</dbReference>
<gene>
    <name evidence="2" type="primary">Cnig_chr_IV.g15020</name>
    <name evidence="2" type="ORF">B9Z55_015020</name>
</gene>
<keyword evidence="3" id="KW-1185">Reference proteome</keyword>
<name>A0A2G5U894_9PELO</name>
<dbReference type="PANTHER" id="PTHR21479">
    <property type="match status" value="1"/>
</dbReference>
<keyword evidence="1" id="KW-0732">Signal</keyword>